<dbReference type="Gene3D" id="3.30.750.24">
    <property type="entry name" value="STAS domain"/>
    <property type="match status" value="1"/>
</dbReference>
<keyword evidence="4 5" id="KW-0472">Membrane</keyword>
<dbReference type="EMBL" id="FNSC01000001">
    <property type="protein sequence ID" value="SEE33059.1"/>
    <property type="molecule type" value="Genomic_DNA"/>
</dbReference>
<dbReference type="STRING" id="53406.SAMN05421553_4534"/>
<keyword evidence="8" id="KW-1185">Reference proteome</keyword>
<evidence type="ECO:0000256" key="1">
    <source>
        <dbReference type="ARBA" id="ARBA00004141"/>
    </source>
</evidence>
<accession>A0A1H5HYV6</accession>
<dbReference type="Pfam" id="PF00916">
    <property type="entry name" value="Sulfate_transp"/>
    <property type="match status" value="1"/>
</dbReference>
<comment type="subcellular location">
    <subcellularLocation>
        <location evidence="1">Membrane</location>
        <topology evidence="1">Multi-pass membrane protein</topology>
    </subcellularLocation>
</comment>
<name>A0A1H5HYV6_PSEAG</name>
<feature type="domain" description="STAS" evidence="6">
    <location>
        <begin position="438"/>
        <end position="522"/>
    </location>
</feature>
<dbReference type="Pfam" id="PF01740">
    <property type="entry name" value="STAS"/>
    <property type="match status" value="1"/>
</dbReference>
<dbReference type="GO" id="GO:0055085">
    <property type="term" value="P:transmembrane transport"/>
    <property type="evidence" value="ECO:0007669"/>
    <property type="project" value="InterPro"/>
</dbReference>
<feature type="transmembrane region" description="Helical" evidence="5">
    <location>
        <begin position="351"/>
        <end position="374"/>
    </location>
</feature>
<feature type="transmembrane region" description="Helical" evidence="5">
    <location>
        <begin position="254"/>
        <end position="280"/>
    </location>
</feature>
<feature type="transmembrane region" description="Helical" evidence="5">
    <location>
        <begin position="128"/>
        <end position="150"/>
    </location>
</feature>
<feature type="transmembrane region" description="Helical" evidence="5">
    <location>
        <begin position="102"/>
        <end position="122"/>
    </location>
</feature>
<evidence type="ECO:0000313" key="8">
    <source>
        <dbReference type="Proteomes" id="UP000242849"/>
    </source>
</evidence>
<feature type="transmembrane region" description="Helical" evidence="5">
    <location>
        <begin position="324"/>
        <end position="345"/>
    </location>
</feature>
<organism evidence="7 8">
    <name type="scientific">Pseudomonas anguilliseptica</name>
    <dbReference type="NCBI Taxonomy" id="53406"/>
    <lineage>
        <taxon>Bacteria</taxon>
        <taxon>Pseudomonadati</taxon>
        <taxon>Pseudomonadota</taxon>
        <taxon>Gammaproteobacteria</taxon>
        <taxon>Pseudomonadales</taxon>
        <taxon>Pseudomonadaceae</taxon>
        <taxon>Pseudomonas</taxon>
    </lineage>
</organism>
<feature type="transmembrane region" description="Helical" evidence="5">
    <location>
        <begin position="386"/>
        <end position="417"/>
    </location>
</feature>
<dbReference type="GO" id="GO:0016020">
    <property type="term" value="C:membrane"/>
    <property type="evidence" value="ECO:0007669"/>
    <property type="project" value="UniProtKB-SubCell"/>
</dbReference>
<evidence type="ECO:0000256" key="2">
    <source>
        <dbReference type="ARBA" id="ARBA00022692"/>
    </source>
</evidence>
<dbReference type="PANTHER" id="PTHR11814">
    <property type="entry name" value="SULFATE TRANSPORTER"/>
    <property type="match status" value="1"/>
</dbReference>
<dbReference type="Proteomes" id="UP000242849">
    <property type="component" value="Unassembled WGS sequence"/>
</dbReference>
<dbReference type="InterPro" id="IPR001902">
    <property type="entry name" value="SLC26A/SulP_fam"/>
</dbReference>
<dbReference type="AlphaFoldDB" id="A0A1H5HYV6"/>
<dbReference type="InterPro" id="IPR002645">
    <property type="entry name" value="STAS_dom"/>
</dbReference>
<keyword evidence="3 5" id="KW-1133">Transmembrane helix</keyword>
<sequence length="522" mass="56168">MPLLRLQTLLPFLRWLPHCSKHSLGKDLLVGLNGAILALPQSIAYALIAGLPPQYGLYAAIVPVLIACLWGSSSFLICAPTAAISIVLFSSVSPMATTGSDHFIALILLLTLLAGVCQWLLGLLRFGALVNFVSHSVVLGFTLGAALVIGIGQLPNLLGLTVTSQATALTSLLSLGEHLAESDWRTLAVAVFTLSISLISKRLWPRAPALLIGIVAASLLVMAWPEQLGGIALVSSFEGSLPPFALLEFNLTHILQLLPAAAACGLLGLVTSLSIASALADKSQQRFDANQEVRAQGLSNIVGPWFSGSLSAGSFTRSALNQQAGACSPMAGVFSVLLVALFALYGSSLFAYVPIPAMAASILLICWGLFDLNAVKALRRVSRSEFLVMLLTVLATLVMELQSAIYAGVLASLIVYLKRTSQPCVRQWQDGEQEWLCIEGSIFFGACHYLQQRLQHSCAPWVMIDARHINFIDYAGVTMLHQEARRLRSQQRHLVLHHARPQVIDEIHKLEGAERCPVQFAS</sequence>
<dbReference type="SUPFAM" id="SSF52091">
    <property type="entry name" value="SpoIIaa-like"/>
    <property type="match status" value="1"/>
</dbReference>
<protein>
    <submittedName>
        <fullName evidence="7">Sulfate permease, SulP family</fullName>
    </submittedName>
</protein>
<dbReference type="CDD" id="cd07042">
    <property type="entry name" value="STAS_SulP_like_sulfate_transporter"/>
    <property type="match status" value="1"/>
</dbReference>
<proteinExistence type="predicted"/>
<feature type="transmembrane region" description="Helical" evidence="5">
    <location>
        <begin position="57"/>
        <end position="90"/>
    </location>
</feature>
<evidence type="ECO:0000313" key="7">
    <source>
        <dbReference type="EMBL" id="SEE33059.1"/>
    </source>
</evidence>
<feature type="transmembrane region" description="Helical" evidence="5">
    <location>
        <begin position="28"/>
        <end position="51"/>
    </location>
</feature>
<dbReference type="RefSeq" id="WP_090387070.1">
    <property type="nucleotide sequence ID" value="NZ_CP156749.1"/>
</dbReference>
<dbReference type="OrthoDB" id="9769739at2"/>
<evidence type="ECO:0000256" key="5">
    <source>
        <dbReference type="SAM" id="Phobius"/>
    </source>
</evidence>
<gene>
    <name evidence="7" type="ORF">SAMN05421553_4534</name>
</gene>
<reference evidence="8" key="1">
    <citation type="submission" date="2016-10" db="EMBL/GenBank/DDBJ databases">
        <authorList>
            <person name="Varghese N."/>
            <person name="Submissions S."/>
        </authorList>
    </citation>
    <scope>NUCLEOTIDE SEQUENCE [LARGE SCALE GENOMIC DNA]</scope>
    <source>
        <strain evidence="8">DSM 12111</strain>
    </source>
</reference>
<keyword evidence="2 5" id="KW-0812">Transmembrane</keyword>
<feature type="transmembrane region" description="Helical" evidence="5">
    <location>
        <begin position="211"/>
        <end position="234"/>
    </location>
</feature>
<dbReference type="PROSITE" id="PS50801">
    <property type="entry name" value="STAS"/>
    <property type="match status" value="1"/>
</dbReference>
<evidence type="ECO:0000256" key="4">
    <source>
        <dbReference type="ARBA" id="ARBA00023136"/>
    </source>
</evidence>
<dbReference type="InterPro" id="IPR036513">
    <property type="entry name" value="STAS_dom_sf"/>
</dbReference>
<dbReference type="InterPro" id="IPR011547">
    <property type="entry name" value="SLC26A/SulP_dom"/>
</dbReference>
<evidence type="ECO:0000256" key="3">
    <source>
        <dbReference type="ARBA" id="ARBA00022989"/>
    </source>
</evidence>
<evidence type="ECO:0000259" key="6">
    <source>
        <dbReference type="PROSITE" id="PS50801"/>
    </source>
</evidence>